<dbReference type="PANTHER" id="PTHR11070">
    <property type="entry name" value="UVRD / RECB / PCRA DNA HELICASE FAMILY MEMBER"/>
    <property type="match status" value="1"/>
</dbReference>
<dbReference type="GO" id="GO:0003677">
    <property type="term" value="F:DNA binding"/>
    <property type="evidence" value="ECO:0007669"/>
    <property type="project" value="InterPro"/>
</dbReference>
<gene>
    <name evidence="6" type="ORF">S12H4_53024</name>
</gene>
<dbReference type="SUPFAM" id="SSF52540">
    <property type="entry name" value="P-loop containing nucleoside triphosphate hydrolases"/>
    <property type="match status" value="1"/>
</dbReference>
<dbReference type="GO" id="GO:0043138">
    <property type="term" value="F:3'-5' DNA helicase activity"/>
    <property type="evidence" value="ECO:0007669"/>
    <property type="project" value="TreeGrafter"/>
</dbReference>
<dbReference type="Gene3D" id="3.40.50.300">
    <property type="entry name" value="P-loop containing nucleotide triphosphate hydrolases"/>
    <property type="match status" value="1"/>
</dbReference>
<evidence type="ECO:0000256" key="2">
    <source>
        <dbReference type="ARBA" id="ARBA00022801"/>
    </source>
</evidence>
<feature type="non-terminal residue" evidence="6">
    <location>
        <position position="1"/>
    </location>
</feature>
<dbReference type="InterPro" id="IPR027417">
    <property type="entry name" value="P-loop_NTPase"/>
</dbReference>
<keyword evidence="1" id="KW-0547">Nucleotide-binding</keyword>
<dbReference type="InterPro" id="IPR014017">
    <property type="entry name" value="DNA_helicase_UvrD-like_C"/>
</dbReference>
<keyword evidence="2" id="KW-0378">Hydrolase</keyword>
<dbReference type="Pfam" id="PF13361">
    <property type="entry name" value="UvrD_C"/>
    <property type="match status" value="1"/>
</dbReference>
<evidence type="ECO:0000259" key="5">
    <source>
        <dbReference type="Pfam" id="PF13361"/>
    </source>
</evidence>
<keyword evidence="3" id="KW-0347">Helicase</keyword>
<dbReference type="EMBL" id="BARW01033708">
    <property type="protein sequence ID" value="GAJ12655.1"/>
    <property type="molecule type" value="Genomic_DNA"/>
</dbReference>
<dbReference type="AlphaFoldDB" id="X1VSF6"/>
<dbReference type="InterPro" id="IPR000212">
    <property type="entry name" value="DNA_helicase_UvrD/REP"/>
</dbReference>
<evidence type="ECO:0000256" key="3">
    <source>
        <dbReference type="ARBA" id="ARBA00022806"/>
    </source>
</evidence>
<evidence type="ECO:0000313" key="6">
    <source>
        <dbReference type="EMBL" id="GAJ12655.1"/>
    </source>
</evidence>
<comment type="caution">
    <text evidence="6">The sequence shown here is derived from an EMBL/GenBank/DDBJ whole genome shotgun (WGS) entry which is preliminary data.</text>
</comment>
<keyword evidence="4" id="KW-0067">ATP-binding</keyword>
<evidence type="ECO:0000256" key="4">
    <source>
        <dbReference type="ARBA" id="ARBA00022840"/>
    </source>
</evidence>
<evidence type="ECO:0000256" key="1">
    <source>
        <dbReference type="ARBA" id="ARBA00022741"/>
    </source>
</evidence>
<name>X1VSF6_9ZZZZ</name>
<dbReference type="GO" id="GO:0005524">
    <property type="term" value="F:ATP binding"/>
    <property type="evidence" value="ECO:0007669"/>
    <property type="project" value="UniProtKB-KW"/>
</dbReference>
<proteinExistence type="predicted"/>
<accession>X1VSF6</accession>
<dbReference type="GO" id="GO:0016787">
    <property type="term" value="F:hydrolase activity"/>
    <property type="evidence" value="ECO:0007669"/>
    <property type="project" value="UniProtKB-KW"/>
</dbReference>
<sequence length="95" mass="11247">WVIQQYGEAVLLKKPQVTIGTIHSVKGMEADYVAVCPDMSKKTWLSWQRLPEEEKRVWYVAATRAKEGLLLIRPESEYYWAWPKREKVQHIDMEV</sequence>
<dbReference type="GO" id="GO:0000725">
    <property type="term" value="P:recombinational repair"/>
    <property type="evidence" value="ECO:0007669"/>
    <property type="project" value="TreeGrafter"/>
</dbReference>
<reference evidence="6" key="1">
    <citation type="journal article" date="2014" name="Front. Microbiol.">
        <title>High frequency of phylogenetically diverse reductive dehalogenase-homologous genes in deep subseafloor sedimentary metagenomes.</title>
        <authorList>
            <person name="Kawai M."/>
            <person name="Futagami T."/>
            <person name="Toyoda A."/>
            <person name="Takaki Y."/>
            <person name="Nishi S."/>
            <person name="Hori S."/>
            <person name="Arai W."/>
            <person name="Tsubouchi T."/>
            <person name="Morono Y."/>
            <person name="Uchiyama I."/>
            <person name="Ito T."/>
            <person name="Fujiyama A."/>
            <person name="Inagaki F."/>
            <person name="Takami H."/>
        </authorList>
    </citation>
    <scope>NUCLEOTIDE SEQUENCE</scope>
    <source>
        <strain evidence="6">Expedition CK06-06</strain>
    </source>
</reference>
<dbReference type="PANTHER" id="PTHR11070:SF2">
    <property type="entry name" value="ATP-DEPENDENT DNA HELICASE SRS2"/>
    <property type="match status" value="1"/>
</dbReference>
<protein>
    <recommendedName>
        <fullName evidence="5">UvrD-like helicase C-terminal domain-containing protein</fullName>
    </recommendedName>
</protein>
<organism evidence="6">
    <name type="scientific">marine sediment metagenome</name>
    <dbReference type="NCBI Taxonomy" id="412755"/>
    <lineage>
        <taxon>unclassified sequences</taxon>
        <taxon>metagenomes</taxon>
        <taxon>ecological metagenomes</taxon>
    </lineage>
</organism>
<feature type="domain" description="UvrD-like helicase C-terminal" evidence="5">
    <location>
        <begin position="11"/>
        <end position="72"/>
    </location>
</feature>